<proteinExistence type="predicted"/>
<dbReference type="Proteomes" id="UP000659388">
    <property type="component" value="Unassembled WGS sequence"/>
</dbReference>
<dbReference type="GO" id="GO:0008237">
    <property type="term" value="F:metallopeptidase activity"/>
    <property type="evidence" value="ECO:0007669"/>
    <property type="project" value="InterPro"/>
</dbReference>
<reference evidence="3" key="1">
    <citation type="submission" date="2021-01" db="EMBL/GenBank/DDBJ databases">
        <title>Fulvivirga kasyanovii gen. nov., sp nov., a novel member of the phylum Bacteroidetes isolated from seawater in a mussel farm.</title>
        <authorList>
            <person name="Zhao L.-H."/>
            <person name="Wang Z.-J."/>
        </authorList>
    </citation>
    <scope>NUCLEOTIDE SEQUENCE</scope>
    <source>
        <strain evidence="3">2943</strain>
    </source>
</reference>
<name>A0A937F5W6_9BACT</name>
<accession>A0A937F5W6</accession>
<dbReference type="RefSeq" id="WP_202242697.1">
    <property type="nucleotide sequence ID" value="NZ_JAESIY010000002.1"/>
</dbReference>
<dbReference type="InterPro" id="IPR027268">
    <property type="entry name" value="Peptidase_M4/M1_CTD_sf"/>
</dbReference>
<feature type="signal peptide" evidence="1">
    <location>
        <begin position="1"/>
        <end position="19"/>
    </location>
</feature>
<dbReference type="Gene3D" id="1.10.390.10">
    <property type="entry name" value="Neutral Protease Domain 2"/>
    <property type="match status" value="1"/>
</dbReference>
<dbReference type="EMBL" id="JAESIY010000002">
    <property type="protein sequence ID" value="MBL3655229.1"/>
    <property type="molecule type" value="Genomic_DNA"/>
</dbReference>
<organism evidence="3 4">
    <name type="scientific">Fulvivirga sediminis</name>
    <dbReference type="NCBI Taxonomy" id="2803949"/>
    <lineage>
        <taxon>Bacteria</taxon>
        <taxon>Pseudomonadati</taxon>
        <taxon>Bacteroidota</taxon>
        <taxon>Cytophagia</taxon>
        <taxon>Cytophagales</taxon>
        <taxon>Fulvivirgaceae</taxon>
        <taxon>Fulvivirga</taxon>
    </lineage>
</organism>
<dbReference type="SUPFAM" id="SSF55486">
    <property type="entry name" value="Metalloproteases ('zincins'), catalytic domain"/>
    <property type="match status" value="1"/>
</dbReference>
<feature type="domain" description="Peptidase M1 membrane alanine aminopeptidase" evidence="2">
    <location>
        <begin position="391"/>
        <end position="551"/>
    </location>
</feature>
<dbReference type="AlphaFoldDB" id="A0A937F5W6"/>
<dbReference type="CDD" id="cd09604">
    <property type="entry name" value="M1_APN_like"/>
    <property type="match status" value="1"/>
</dbReference>
<comment type="caution">
    <text evidence="3">The sequence shown here is derived from an EMBL/GenBank/DDBJ whole genome shotgun (WGS) entry which is preliminary data.</text>
</comment>
<dbReference type="GO" id="GO:0008270">
    <property type="term" value="F:zinc ion binding"/>
    <property type="evidence" value="ECO:0007669"/>
    <property type="project" value="InterPro"/>
</dbReference>
<keyword evidence="4" id="KW-1185">Reference proteome</keyword>
<feature type="chain" id="PRO_5037082170" evidence="1">
    <location>
        <begin position="20"/>
        <end position="646"/>
    </location>
</feature>
<evidence type="ECO:0000313" key="4">
    <source>
        <dbReference type="Proteomes" id="UP000659388"/>
    </source>
</evidence>
<keyword evidence="1" id="KW-0732">Signal</keyword>
<sequence>MKKPYLLLALLCFNILAFAQDKSLYDYHEAFSPSFYTTGGNLFRSADGRPGPEYWQNSANYNINAKFNPSTQRLSGIVTIDYTNESPNRLDQLWLQLVHNGNKKDSRGAAMQGSYAEEDGSNGFTIKKVEIQQGNSWEEADFRIIGTCMHIRLKDATEAEGGKIKIRIDYDFLLAERGRSGYMDSENGEIFEVAYWYPRMCVYDDLRGWNTLPFLGSGEFYLDYGDIDYTVLLPEGYLMAGSGELMNPEETLTTSELKQYEKAKTSDETVMIRSKKDLKKSATQKGKDGWVSWHYTMKNTRDVAWAASKAFMWDAVSANLPDGKSTLAMSYYPVESAGDKAWGRASEFLKRSLEIFSEKWFVYPYPAAINVGGPVGGMEYPGITFDSYKAAEYTLFLLVSHEIGHNWFPMIVGTNERRDAWMDEGFNTFIDIYAHEEYNNGEFSPKRDGEYAPGGGNPANEIIPIITKEGAQPVMSKADALRREDVHPLEYFKSAYGLVLLREVILTHDQFDYAFQKYTHEWAYKHPSPEDFFKIMNSYTGEELNWFWKGWFIENWKLDQEIIKVDNEKDQKEITIKNNEKMPMPVLLKVTLEGGEEKNYHLPVEVWMQGNTYTFKDKFGKNIIKAELDPEKQLPDINRDNNIWSK</sequence>
<dbReference type="Pfam" id="PF01433">
    <property type="entry name" value="Peptidase_M1"/>
    <property type="match status" value="1"/>
</dbReference>
<gene>
    <name evidence="3" type="ORF">JL102_03750</name>
</gene>
<evidence type="ECO:0000313" key="3">
    <source>
        <dbReference type="EMBL" id="MBL3655229.1"/>
    </source>
</evidence>
<evidence type="ECO:0000259" key="2">
    <source>
        <dbReference type="Pfam" id="PF01433"/>
    </source>
</evidence>
<evidence type="ECO:0000256" key="1">
    <source>
        <dbReference type="SAM" id="SignalP"/>
    </source>
</evidence>
<dbReference type="InterPro" id="IPR014782">
    <property type="entry name" value="Peptidase_M1_dom"/>
</dbReference>
<protein>
    <submittedName>
        <fullName evidence="3">M1 family metallopeptidase</fullName>
    </submittedName>
</protein>